<feature type="domain" description="Chalcone/stilbene synthase N-terminal" evidence="3">
    <location>
        <begin position="73"/>
        <end position="200"/>
    </location>
</feature>
<proteinExistence type="inferred from homology"/>
<dbReference type="InterPro" id="IPR011141">
    <property type="entry name" value="Polyketide_synthase_type-III"/>
</dbReference>
<evidence type="ECO:0000313" key="5">
    <source>
        <dbReference type="EMBL" id="MFC7220690.1"/>
    </source>
</evidence>
<dbReference type="RefSeq" id="WP_386417536.1">
    <property type="nucleotide sequence ID" value="NZ_JBHSZO010000039.1"/>
</dbReference>
<feature type="domain" description="Chalcone/stilbene synthase C-terminal" evidence="4">
    <location>
        <begin position="269"/>
        <end position="345"/>
    </location>
</feature>
<comment type="similarity">
    <text evidence="1">Belongs to the thiolase-like superfamily. Chalcone/stilbene synthases family.</text>
</comment>
<dbReference type="InterPro" id="IPR012328">
    <property type="entry name" value="Chalcone/stilbene_synt_C"/>
</dbReference>
<evidence type="ECO:0000259" key="3">
    <source>
        <dbReference type="Pfam" id="PF00195"/>
    </source>
</evidence>
<evidence type="ECO:0008006" key="7">
    <source>
        <dbReference type="Google" id="ProtNLM"/>
    </source>
</evidence>
<dbReference type="Gene3D" id="3.40.47.10">
    <property type="match status" value="2"/>
</dbReference>
<protein>
    <recommendedName>
        <fullName evidence="7">Type III polyketide synthase</fullName>
    </recommendedName>
</protein>
<evidence type="ECO:0000313" key="6">
    <source>
        <dbReference type="Proteomes" id="UP001596413"/>
    </source>
</evidence>
<evidence type="ECO:0000256" key="2">
    <source>
        <dbReference type="ARBA" id="ARBA00022679"/>
    </source>
</evidence>
<comment type="caution">
    <text evidence="5">The sequence shown here is derived from an EMBL/GenBank/DDBJ whole genome shotgun (WGS) entry which is preliminary data.</text>
</comment>
<dbReference type="Pfam" id="PF00195">
    <property type="entry name" value="Chal_sti_synt_N"/>
    <property type="match status" value="1"/>
</dbReference>
<sequence>MPVVTAPVIALPKYQATTDELLDHLEEKYREHPGLARIRQVIQASTVASRWYTRPLAEQFAEGYSLSQWADGHFQASLDLAESAARGALLGSGLCAGDIDAVVVISATGYTMPGLDVRLVERLGLPCSVRRISGTHLGCVGGVYGLCRAMEVIAARPGSTVLVVCADIYSHYLHSRDDGMDGMIFKGIIGDAAGACVVRAEDGGPRMELGETWEYVQPLGRDIVGYHLGNDGFHVYNSPRLLGEIRDGMPLFVRWLEGATPVDGDAVPSFVVSHTGSPKVIDAVVEGLGCAPRKVALARDSLRELGNIGSVSILDVLERTFAKPPADGADGLMLAVGPGVSMMAVKVTYRSGD</sequence>
<gene>
    <name evidence="5" type="ORF">ACFQLX_21375</name>
</gene>
<dbReference type="Proteomes" id="UP001596413">
    <property type="component" value="Unassembled WGS sequence"/>
</dbReference>
<dbReference type="PIRSF" id="PIRSF000451">
    <property type="entry name" value="PKS_III"/>
    <property type="match status" value="1"/>
</dbReference>
<dbReference type="EMBL" id="JBHSZO010000039">
    <property type="protein sequence ID" value="MFC7220690.1"/>
    <property type="molecule type" value="Genomic_DNA"/>
</dbReference>
<dbReference type="SUPFAM" id="SSF53901">
    <property type="entry name" value="Thiolase-like"/>
    <property type="match status" value="2"/>
</dbReference>
<dbReference type="InterPro" id="IPR001099">
    <property type="entry name" value="Chalcone/stilbene_synt_N"/>
</dbReference>
<reference evidence="6" key="1">
    <citation type="journal article" date="2019" name="Int. J. Syst. Evol. Microbiol.">
        <title>The Global Catalogue of Microorganisms (GCM) 10K type strain sequencing project: providing services to taxonomists for standard genome sequencing and annotation.</title>
        <authorList>
            <consortium name="The Broad Institute Genomics Platform"/>
            <consortium name="The Broad Institute Genome Sequencing Center for Infectious Disease"/>
            <person name="Wu L."/>
            <person name="Ma J."/>
        </authorList>
    </citation>
    <scope>NUCLEOTIDE SEQUENCE [LARGE SCALE GENOMIC DNA]</scope>
    <source>
        <strain evidence="6">CGMCC 1.13681</strain>
    </source>
</reference>
<keyword evidence="6" id="KW-1185">Reference proteome</keyword>
<dbReference type="PANTHER" id="PTHR11877:SF46">
    <property type="entry name" value="TYPE III POLYKETIDE SYNTHASE A"/>
    <property type="match status" value="1"/>
</dbReference>
<dbReference type="InterPro" id="IPR016039">
    <property type="entry name" value="Thiolase-like"/>
</dbReference>
<evidence type="ECO:0000256" key="1">
    <source>
        <dbReference type="ARBA" id="ARBA00005531"/>
    </source>
</evidence>
<dbReference type="Pfam" id="PF02797">
    <property type="entry name" value="Chal_sti_synt_C"/>
    <property type="match status" value="1"/>
</dbReference>
<keyword evidence="2" id="KW-0808">Transferase</keyword>
<organism evidence="5 6">
    <name type="scientific">Streptomyces polyrhachis</name>
    <dbReference type="NCBI Taxonomy" id="1282885"/>
    <lineage>
        <taxon>Bacteria</taxon>
        <taxon>Bacillati</taxon>
        <taxon>Actinomycetota</taxon>
        <taxon>Actinomycetes</taxon>
        <taxon>Kitasatosporales</taxon>
        <taxon>Streptomycetaceae</taxon>
        <taxon>Streptomyces</taxon>
    </lineage>
</organism>
<name>A0ABW2GIS3_9ACTN</name>
<evidence type="ECO:0000259" key="4">
    <source>
        <dbReference type="Pfam" id="PF02797"/>
    </source>
</evidence>
<accession>A0ABW2GIS3</accession>
<dbReference type="PANTHER" id="PTHR11877">
    <property type="entry name" value="HYDROXYMETHYLGLUTARYL-COA SYNTHASE"/>
    <property type="match status" value="1"/>
</dbReference>